<comment type="caution">
    <text evidence="15">The sequence shown here is derived from an EMBL/GenBank/DDBJ whole genome shotgun (WGS) entry which is preliminary data.</text>
</comment>
<dbReference type="InterPro" id="IPR052168">
    <property type="entry name" value="Cytochrome_b561_oxidase"/>
</dbReference>
<organism evidence="15 16">
    <name type="scientific">Idiomarina aquatica</name>
    <dbReference type="NCBI Taxonomy" id="1327752"/>
    <lineage>
        <taxon>Bacteria</taxon>
        <taxon>Pseudomonadati</taxon>
        <taxon>Pseudomonadota</taxon>
        <taxon>Gammaproteobacteria</taxon>
        <taxon>Alteromonadales</taxon>
        <taxon>Idiomarinaceae</taxon>
        <taxon>Idiomarina</taxon>
    </lineage>
</organism>
<feature type="transmembrane region" description="Helical" evidence="13">
    <location>
        <begin position="12"/>
        <end position="32"/>
    </location>
</feature>
<dbReference type="RefSeq" id="WP_126819939.1">
    <property type="nucleotide sequence ID" value="NZ_PIPS01000002.1"/>
</dbReference>
<feature type="transmembrane region" description="Helical" evidence="13">
    <location>
        <begin position="136"/>
        <end position="157"/>
    </location>
</feature>
<keyword evidence="11 13" id="KW-0472">Membrane</keyword>
<dbReference type="GO" id="GO:0046872">
    <property type="term" value="F:metal ion binding"/>
    <property type="evidence" value="ECO:0007669"/>
    <property type="project" value="UniProtKB-KW"/>
</dbReference>
<keyword evidence="10" id="KW-0408">Iron</keyword>
<gene>
    <name evidence="15" type="ORF">CWE23_07805</name>
</gene>
<dbReference type="GO" id="GO:0022904">
    <property type="term" value="P:respiratory electron transport chain"/>
    <property type="evidence" value="ECO:0007669"/>
    <property type="project" value="InterPro"/>
</dbReference>
<evidence type="ECO:0000256" key="10">
    <source>
        <dbReference type="ARBA" id="ARBA00023004"/>
    </source>
</evidence>
<keyword evidence="5" id="KW-0349">Heme</keyword>
<evidence type="ECO:0000313" key="15">
    <source>
        <dbReference type="EMBL" id="RUO43250.1"/>
    </source>
</evidence>
<protein>
    <submittedName>
        <fullName evidence="15">Cytochrome B</fullName>
    </submittedName>
</protein>
<dbReference type="GO" id="GO:0005886">
    <property type="term" value="C:plasma membrane"/>
    <property type="evidence" value="ECO:0007669"/>
    <property type="project" value="UniProtKB-SubCell"/>
</dbReference>
<evidence type="ECO:0000256" key="2">
    <source>
        <dbReference type="ARBA" id="ARBA00004651"/>
    </source>
</evidence>
<keyword evidence="3" id="KW-0813">Transport</keyword>
<keyword evidence="8" id="KW-0249">Electron transport</keyword>
<feature type="transmembrane region" description="Helical" evidence="13">
    <location>
        <begin position="44"/>
        <end position="65"/>
    </location>
</feature>
<keyword evidence="9 13" id="KW-1133">Transmembrane helix</keyword>
<evidence type="ECO:0000256" key="13">
    <source>
        <dbReference type="SAM" id="Phobius"/>
    </source>
</evidence>
<dbReference type="GO" id="GO:0009055">
    <property type="term" value="F:electron transfer activity"/>
    <property type="evidence" value="ECO:0007669"/>
    <property type="project" value="InterPro"/>
</dbReference>
<dbReference type="InterPro" id="IPR011577">
    <property type="entry name" value="Cyt_b561_bac/Ni-Hgenase"/>
</dbReference>
<name>A0AA94JDF3_9GAMM</name>
<evidence type="ECO:0000256" key="11">
    <source>
        <dbReference type="ARBA" id="ARBA00023136"/>
    </source>
</evidence>
<dbReference type="InterPro" id="IPR016174">
    <property type="entry name" value="Di-haem_cyt_TM"/>
</dbReference>
<evidence type="ECO:0000313" key="16">
    <source>
        <dbReference type="Proteomes" id="UP000286680"/>
    </source>
</evidence>
<proteinExistence type="inferred from homology"/>
<keyword evidence="7" id="KW-0479">Metal-binding</keyword>
<evidence type="ECO:0000256" key="9">
    <source>
        <dbReference type="ARBA" id="ARBA00022989"/>
    </source>
</evidence>
<feature type="domain" description="Cytochrome b561 bacterial/Ni-hydrogenase" evidence="14">
    <location>
        <begin position="4"/>
        <end position="159"/>
    </location>
</feature>
<keyword evidence="4" id="KW-1003">Cell membrane</keyword>
<dbReference type="PANTHER" id="PTHR30529:SF7">
    <property type="entry name" value="CYTOCHROME B561 BACTERIAL_NI-HYDROGENASE DOMAIN-CONTAINING PROTEIN"/>
    <property type="match status" value="1"/>
</dbReference>
<evidence type="ECO:0000256" key="5">
    <source>
        <dbReference type="ARBA" id="ARBA00022617"/>
    </source>
</evidence>
<feature type="transmembrane region" description="Helical" evidence="13">
    <location>
        <begin position="85"/>
        <end position="106"/>
    </location>
</feature>
<dbReference type="Proteomes" id="UP000286680">
    <property type="component" value="Unassembled WGS sequence"/>
</dbReference>
<reference evidence="16" key="1">
    <citation type="journal article" date="2018" name="Front. Microbiol.">
        <title>Genome-Based Analysis Reveals the Taxonomy and Diversity of the Family Idiomarinaceae.</title>
        <authorList>
            <person name="Liu Y."/>
            <person name="Lai Q."/>
            <person name="Shao Z."/>
        </authorList>
    </citation>
    <scope>NUCLEOTIDE SEQUENCE [LARGE SCALE GENOMIC DNA]</scope>
    <source>
        <strain evidence="16">SN-14</strain>
    </source>
</reference>
<comment type="subcellular location">
    <subcellularLocation>
        <location evidence="2">Cell membrane</location>
        <topology evidence="2">Multi-pass membrane protein</topology>
    </subcellularLocation>
</comment>
<evidence type="ECO:0000256" key="7">
    <source>
        <dbReference type="ARBA" id="ARBA00022723"/>
    </source>
</evidence>
<comment type="similarity">
    <text evidence="12">Belongs to the cytochrome b561 family.</text>
</comment>
<evidence type="ECO:0000256" key="3">
    <source>
        <dbReference type="ARBA" id="ARBA00022448"/>
    </source>
</evidence>
<evidence type="ECO:0000256" key="4">
    <source>
        <dbReference type="ARBA" id="ARBA00022475"/>
    </source>
</evidence>
<evidence type="ECO:0000256" key="1">
    <source>
        <dbReference type="ARBA" id="ARBA00001970"/>
    </source>
</evidence>
<dbReference type="EMBL" id="PIPS01000002">
    <property type="protein sequence ID" value="RUO43250.1"/>
    <property type="molecule type" value="Genomic_DNA"/>
</dbReference>
<evidence type="ECO:0000256" key="12">
    <source>
        <dbReference type="ARBA" id="ARBA00037975"/>
    </source>
</evidence>
<dbReference type="SUPFAM" id="SSF81342">
    <property type="entry name" value="Transmembrane di-heme cytochromes"/>
    <property type="match status" value="1"/>
</dbReference>
<evidence type="ECO:0000256" key="8">
    <source>
        <dbReference type="ARBA" id="ARBA00022982"/>
    </source>
</evidence>
<comment type="cofactor">
    <cofactor evidence="1">
        <name>heme b</name>
        <dbReference type="ChEBI" id="CHEBI:60344"/>
    </cofactor>
</comment>
<evidence type="ECO:0000256" key="6">
    <source>
        <dbReference type="ARBA" id="ARBA00022692"/>
    </source>
</evidence>
<dbReference type="Pfam" id="PF01292">
    <property type="entry name" value="Ni_hydr_CYTB"/>
    <property type="match status" value="1"/>
</dbReference>
<accession>A0AA94JDF3</accession>
<dbReference type="GO" id="GO:0020037">
    <property type="term" value="F:heme binding"/>
    <property type="evidence" value="ECO:0007669"/>
    <property type="project" value="TreeGrafter"/>
</dbReference>
<keyword evidence="16" id="KW-1185">Reference proteome</keyword>
<dbReference type="AlphaFoldDB" id="A0AA94JDF3"/>
<evidence type="ECO:0000259" key="14">
    <source>
        <dbReference type="Pfam" id="PF01292"/>
    </source>
</evidence>
<sequence>MDNHYSPLARTTHWLSALAIVVILTLGYMMLFAEERAVKQFTEAAHIGVGFFVFWIVLWRVIYRLQQGFPNPARPEPWRWLSRTIHYLLLVVMLVLVFSGPLYLFTEGEPLNVFGWFTVAIDLSSLHSLHEPAEEIHKLLGIYVLPVLLGIHILGGIKQFYQRR</sequence>
<dbReference type="PANTHER" id="PTHR30529">
    <property type="entry name" value="CYTOCHROME B561"/>
    <property type="match status" value="1"/>
</dbReference>
<keyword evidence="6 13" id="KW-0812">Transmembrane</keyword>